<dbReference type="InterPro" id="IPR011330">
    <property type="entry name" value="Glyco_hydro/deAcase_b/a-brl"/>
</dbReference>
<evidence type="ECO:0000259" key="4">
    <source>
        <dbReference type="PROSITE" id="PS51677"/>
    </source>
</evidence>
<name>A0A0G1M5F8_9BACT</name>
<sequence>MKKKYFLPFLLLVSLFFIGIYILFPKTKATLKILSPQDLAQKYQEVATPTPTATPRPLTFAEMNERYGPCVNLPTLMYHHIQDKVSAKEKNQLALTVETETFRSQMEYLKAKGYRTLGMDALIAFFDREVPVPKGSVLLTFDDGYDDFYKNALPVLNDLGLKATVFVSTGLMDNPGYLSWEEIRQATPSAYLFANHTWSHKNMQTAKDKVEFEIGTADTQLSERGLNNPKVFAFTYGLVGDYAKKYLEELEYKLAFGTRPGSTLCKKQRFELPRVRVGDTKLSNYGF</sequence>
<dbReference type="Pfam" id="PF01522">
    <property type="entry name" value="Polysacc_deac_1"/>
    <property type="match status" value="1"/>
</dbReference>
<keyword evidence="3" id="KW-0812">Transmembrane</keyword>
<organism evidence="5 6">
    <name type="scientific">Candidatus Woesebacteria bacterium GW2011_GWA2_44_33</name>
    <dbReference type="NCBI Taxonomy" id="1618564"/>
    <lineage>
        <taxon>Bacteria</taxon>
        <taxon>Candidatus Woeseibacteriota</taxon>
    </lineage>
</organism>
<feature type="transmembrane region" description="Helical" evidence="3">
    <location>
        <begin position="6"/>
        <end position="24"/>
    </location>
</feature>
<dbReference type="GO" id="GO:0016810">
    <property type="term" value="F:hydrolase activity, acting on carbon-nitrogen (but not peptide) bonds"/>
    <property type="evidence" value="ECO:0007669"/>
    <property type="project" value="InterPro"/>
</dbReference>
<gene>
    <name evidence="5" type="ORF">UW60_C0012G0050</name>
</gene>
<evidence type="ECO:0000256" key="3">
    <source>
        <dbReference type="SAM" id="Phobius"/>
    </source>
</evidence>
<evidence type="ECO:0000256" key="1">
    <source>
        <dbReference type="ARBA" id="ARBA00004613"/>
    </source>
</evidence>
<keyword evidence="2" id="KW-0732">Signal</keyword>
<proteinExistence type="predicted"/>
<evidence type="ECO:0000313" key="6">
    <source>
        <dbReference type="Proteomes" id="UP000034826"/>
    </source>
</evidence>
<dbReference type="Gene3D" id="3.20.20.370">
    <property type="entry name" value="Glycoside hydrolase/deacetylase"/>
    <property type="match status" value="1"/>
</dbReference>
<evidence type="ECO:0000256" key="2">
    <source>
        <dbReference type="ARBA" id="ARBA00022729"/>
    </source>
</evidence>
<feature type="domain" description="NodB homology" evidence="4">
    <location>
        <begin position="135"/>
        <end position="287"/>
    </location>
</feature>
<dbReference type="PANTHER" id="PTHR34216:SF3">
    <property type="entry name" value="POLY-BETA-1,6-N-ACETYL-D-GLUCOSAMINE N-DEACETYLASE"/>
    <property type="match status" value="1"/>
</dbReference>
<accession>A0A0G1M5F8</accession>
<dbReference type="PANTHER" id="PTHR34216">
    <property type="match status" value="1"/>
</dbReference>
<dbReference type="GO" id="GO:0005576">
    <property type="term" value="C:extracellular region"/>
    <property type="evidence" value="ECO:0007669"/>
    <property type="project" value="UniProtKB-SubCell"/>
</dbReference>
<comment type="caution">
    <text evidence="5">The sequence shown here is derived from an EMBL/GenBank/DDBJ whole genome shotgun (WGS) entry which is preliminary data.</text>
</comment>
<comment type="subcellular location">
    <subcellularLocation>
        <location evidence="1">Secreted</location>
    </subcellularLocation>
</comment>
<dbReference type="InterPro" id="IPR051398">
    <property type="entry name" value="Polysacch_Deacetylase"/>
</dbReference>
<dbReference type="PROSITE" id="PS51677">
    <property type="entry name" value="NODB"/>
    <property type="match status" value="1"/>
</dbReference>
<dbReference type="EMBL" id="LCIY01000012">
    <property type="protein sequence ID" value="KKT67164.1"/>
    <property type="molecule type" value="Genomic_DNA"/>
</dbReference>
<dbReference type="InterPro" id="IPR002509">
    <property type="entry name" value="NODB_dom"/>
</dbReference>
<dbReference type="SUPFAM" id="SSF88713">
    <property type="entry name" value="Glycoside hydrolase/deacetylase"/>
    <property type="match status" value="1"/>
</dbReference>
<protein>
    <submittedName>
        <fullName evidence="5">Polysaccharide deacetylase family protein</fullName>
    </submittedName>
</protein>
<evidence type="ECO:0000313" key="5">
    <source>
        <dbReference type="EMBL" id="KKT67164.1"/>
    </source>
</evidence>
<dbReference type="Proteomes" id="UP000034826">
    <property type="component" value="Unassembled WGS sequence"/>
</dbReference>
<dbReference type="CDD" id="cd10918">
    <property type="entry name" value="CE4_NodB_like_5s_6s"/>
    <property type="match status" value="1"/>
</dbReference>
<dbReference type="AlphaFoldDB" id="A0A0G1M5F8"/>
<keyword evidence="3" id="KW-1133">Transmembrane helix</keyword>
<dbReference type="PATRIC" id="fig|1618564.3.peg.424"/>
<dbReference type="GO" id="GO:0005975">
    <property type="term" value="P:carbohydrate metabolic process"/>
    <property type="evidence" value="ECO:0007669"/>
    <property type="project" value="InterPro"/>
</dbReference>
<reference evidence="5 6" key="1">
    <citation type="journal article" date="2015" name="Nature">
        <title>rRNA introns, odd ribosomes, and small enigmatic genomes across a large radiation of phyla.</title>
        <authorList>
            <person name="Brown C.T."/>
            <person name="Hug L.A."/>
            <person name="Thomas B.C."/>
            <person name="Sharon I."/>
            <person name="Castelle C.J."/>
            <person name="Singh A."/>
            <person name="Wilkins M.J."/>
            <person name="Williams K.H."/>
            <person name="Banfield J.F."/>
        </authorList>
    </citation>
    <scope>NUCLEOTIDE SEQUENCE [LARGE SCALE GENOMIC DNA]</scope>
</reference>
<keyword evidence="3" id="KW-0472">Membrane</keyword>